<dbReference type="SMART" id="SM00304">
    <property type="entry name" value="HAMP"/>
    <property type="match status" value="1"/>
</dbReference>
<evidence type="ECO:0000259" key="11">
    <source>
        <dbReference type="PROSITE" id="PS50885"/>
    </source>
</evidence>
<keyword evidence="6" id="KW-0418">Kinase</keyword>
<feature type="transmembrane region" description="Helical" evidence="9">
    <location>
        <begin position="118"/>
        <end position="140"/>
    </location>
</feature>
<feature type="region of interest" description="Disordered" evidence="8">
    <location>
        <begin position="76"/>
        <end position="108"/>
    </location>
</feature>
<evidence type="ECO:0000256" key="4">
    <source>
        <dbReference type="ARBA" id="ARBA00022553"/>
    </source>
</evidence>
<feature type="domain" description="HAMP" evidence="11">
    <location>
        <begin position="280"/>
        <end position="332"/>
    </location>
</feature>
<dbReference type="InterPro" id="IPR004358">
    <property type="entry name" value="Sig_transdc_His_kin-like_C"/>
</dbReference>
<dbReference type="EC" id="2.7.13.3" evidence="3"/>
<evidence type="ECO:0000256" key="3">
    <source>
        <dbReference type="ARBA" id="ARBA00012438"/>
    </source>
</evidence>
<feature type="region of interest" description="Disordered" evidence="8">
    <location>
        <begin position="1"/>
        <end position="24"/>
    </location>
</feature>
<evidence type="ECO:0000256" key="2">
    <source>
        <dbReference type="ARBA" id="ARBA00004370"/>
    </source>
</evidence>
<proteinExistence type="predicted"/>
<evidence type="ECO:0000256" key="5">
    <source>
        <dbReference type="ARBA" id="ARBA00022679"/>
    </source>
</evidence>
<dbReference type="Pfam" id="PF00512">
    <property type="entry name" value="HisKA"/>
    <property type="match status" value="1"/>
</dbReference>
<keyword evidence="4" id="KW-0597">Phosphoprotein</keyword>
<dbReference type="InterPro" id="IPR003660">
    <property type="entry name" value="HAMP_dom"/>
</dbReference>
<dbReference type="SMART" id="SM00387">
    <property type="entry name" value="HATPase_c"/>
    <property type="match status" value="1"/>
</dbReference>
<dbReference type="Gene3D" id="1.10.287.130">
    <property type="match status" value="1"/>
</dbReference>
<evidence type="ECO:0000256" key="7">
    <source>
        <dbReference type="SAM" id="Coils"/>
    </source>
</evidence>
<keyword evidence="5" id="KW-0808">Transferase</keyword>
<keyword evidence="9" id="KW-1133">Transmembrane helix</keyword>
<protein>
    <recommendedName>
        <fullName evidence="3">histidine kinase</fullName>
        <ecNumber evidence="3">2.7.13.3</ecNumber>
    </recommendedName>
</protein>
<feature type="coiled-coil region" evidence="7">
    <location>
        <begin position="352"/>
        <end position="379"/>
    </location>
</feature>
<dbReference type="Proteomes" id="UP001152766">
    <property type="component" value="Unassembled WGS sequence"/>
</dbReference>
<keyword evidence="9" id="KW-0812">Transmembrane</keyword>
<reference evidence="12" key="1">
    <citation type="submission" date="2019-02" db="EMBL/GenBank/DDBJ databases">
        <title>Draft genome of the type strain Pelomonas aquatica CCUG 52575T.</title>
        <authorList>
            <person name="Gomila M."/>
            <person name="Lalucat J."/>
        </authorList>
    </citation>
    <scope>NUCLEOTIDE SEQUENCE</scope>
    <source>
        <strain evidence="12">CCUG 52575</strain>
    </source>
</reference>
<dbReference type="SUPFAM" id="SSF47384">
    <property type="entry name" value="Homodimeric domain of signal transducing histidine kinase"/>
    <property type="match status" value="1"/>
</dbReference>
<dbReference type="Gene3D" id="3.30.565.10">
    <property type="entry name" value="Histidine kinase-like ATPase, C-terminal domain"/>
    <property type="match status" value="1"/>
</dbReference>
<dbReference type="CDD" id="cd06225">
    <property type="entry name" value="HAMP"/>
    <property type="match status" value="1"/>
</dbReference>
<dbReference type="PROSITE" id="PS50109">
    <property type="entry name" value="HIS_KIN"/>
    <property type="match status" value="1"/>
</dbReference>
<gene>
    <name evidence="12" type="ORF">EXJ73_18865</name>
</gene>
<feature type="domain" description="Histidine kinase" evidence="10">
    <location>
        <begin position="388"/>
        <end position="621"/>
    </location>
</feature>
<dbReference type="EMBL" id="SGUG01000035">
    <property type="protein sequence ID" value="MDG0864529.1"/>
    <property type="molecule type" value="Genomic_DNA"/>
</dbReference>
<feature type="transmembrane region" description="Helical" evidence="9">
    <location>
        <begin position="259"/>
        <end position="278"/>
    </location>
</feature>
<dbReference type="GO" id="GO:0016020">
    <property type="term" value="C:membrane"/>
    <property type="evidence" value="ECO:0007669"/>
    <property type="project" value="UniProtKB-SubCell"/>
</dbReference>
<evidence type="ECO:0000313" key="13">
    <source>
        <dbReference type="Proteomes" id="UP001152766"/>
    </source>
</evidence>
<name>A0A9X4LKI3_9BURK</name>
<comment type="subcellular location">
    <subcellularLocation>
        <location evidence="2">Membrane</location>
    </subcellularLocation>
</comment>
<keyword evidence="9" id="KW-0472">Membrane</keyword>
<dbReference type="CDD" id="cd00082">
    <property type="entry name" value="HisKA"/>
    <property type="match status" value="1"/>
</dbReference>
<dbReference type="PRINTS" id="PR00344">
    <property type="entry name" value="BCTRLSENSOR"/>
</dbReference>
<comment type="catalytic activity">
    <reaction evidence="1">
        <text>ATP + protein L-histidine = ADP + protein N-phospho-L-histidine.</text>
        <dbReference type="EC" id="2.7.13.3"/>
    </reaction>
</comment>
<dbReference type="InterPro" id="IPR036890">
    <property type="entry name" value="HATPase_C_sf"/>
</dbReference>
<evidence type="ECO:0000256" key="9">
    <source>
        <dbReference type="SAM" id="Phobius"/>
    </source>
</evidence>
<feature type="compositionally biased region" description="Pro residues" evidence="8">
    <location>
        <begin position="94"/>
        <end position="106"/>
    </location>
</feature>
<dbReference type="PROSITE" id="PS50885">
    <property type="entry name" value="HAMP"/>
    <property type="match status" value="1"/>
</dbReference>
<dbReference type="Pfam" id="PF02518">
    <property type="entry name" value="HATPase_c"/>
    <property type="match status" value="1"/>
</dbReference>
<evidence type="ECO:0000259" key="10">
    <source>
        <dbReference type="PROSITE" id="PS50109"/>
    </source>
</evidence>
<dbReference type="InterPro" id="IPR003594">
    <property type="entry name" value="HATPase_dom"/>
</dbReference>
<evidence type="ECO:0000313" key="12">
    <source>
        <dbReference type="EMBL" id="MDG0864529.1"/>
    </source>
</evidence>
<dbReference type="InterPro" id="IPR003661">
    <property type="entry name" value="HisK_dim/P_dom"/>
</dbReference>
<dbReference type="SUPFAM" id="SSF158472">
    <property type="entry name" value="HAMP domain-like"/>
    <property type="match status" value="1"/>
</dbReference>
<keyword evidence="7" id="KW-0175">Coiled coil</keyword>
<evidence type="ECO:0000256" key="8">
    <source>
        <dbReference type="SAM" id="MobiDB-lite"/>
    </source>
</evidence>
<accession>A0A9X4LKI3</accession>
<organism evidence="12 13">
    <name type="scientific">Pelomonas aquatica</name>
    <dbReference type="NCBI Taxonomy" id="431058"/>
    <lineage>
        <taxon>Bacteria</taxon>
        <taxon>Pseudomonadati</taxon>
        <taxon>Pseudomonadota</taxon>
        <taxon>Betaproteobacteria</taxon>
        <taxon>Burkholderiales</taxon>
        <taxon>Sphaerotilaceae</taxon>
        <taxon>Roseateles</taxon>
    </lineage>
</organism>
<dbReference type="Pfam" id="PF00672">
    <property type="entry name" value="HAMP"/>
    <property type="match status" value="1"/>
</dbReference>
<dbReference type="PANTHER" id="PTHR43065:SF47">
    <property type="match status" value="1"/>
</dbReference>
<dbReference type="GO" id="GO:0000155">
    <property type="term" value="F:phosphorelay sensor kinase activity"/>
    <property type="evidence" value="ECO:0007669"/>
    <property type="project" value="InterPro"/>
</dbReference>
<comment type="caution">
    <text evidence="12">The sequence shown here is derived from an EMBL/GenBank/DDBJ whole genome shotgun (WGS) entry which is preliminary data.</text>
</comment>
<keyword evidence="13" id="KW-1185">Reference proteome</keyword>
<dbReference type="Gene3D" id="6.10.340.10">
    <property type="match status" value="1"/>
</dbReference>
<dbReference type="InterPro" id="IPR036097">
    <property type="entry name" value="HisK_dim/P_sf"/>
</dbReference>
<dbReference type="InterPro" id="IPR005467">
    <property type="entry name" value="His_kinase_dom"/>
</dbReference>
<dbReference type="AlphaFoldDB" id="A0A9X4LKI3"/>
<dbReference type="PANTHER" id="PTHR43065">
    <property type="entry name" value="SENSOR HISTIDINE KINASE"/>
    <property type="match status" value="1"/>
</dbReference>
<dbReference type="SUPFAM" id="SSF55874">
    <property type="entry name" value="ATPase domain of HSP90 chaperone/DNA topoisomerase II/histidine kinase"/>
    <property type="match status" value="1"/>
</dbReference>
<evidence type="ECO:0000256" key="1">
    <source>
        <dbReference type="ARBA" id="ARBA00000085"/>
    </source>
</evidence>
<sequence>MRRPPCANAPSIPKQAASSATRPTQGFTVFSSPCACGASVAADCGAKPPAGRSPANPGKTRACANLFTAPNAYFDRTPGPKLARPLASKNMPESPAPPNASRPPAAPRSLFGLRSDSLTIAVVVALLLGLLLPTTAVLLYDGQKTRTTAMEDLRRDLGRATEVMALSLAEPVWQVSPDLADPMVKAQMDDPRFVSVLVVEPAASAPFLSQQRPGERGDEDLVLSQTRPIQRDGREIARLTVSMSAAPLLQAKQAEVWRTFWRSGLTLTLSLVLMLWVLQRFVLRPMTELTGAAEALAAGRLDQPLHVGGADEIARVGMAMERMRQALLSAFEALRQHNLNLEATVAQRTGELTASNAELSNALETLQKAQRELVESEKLASLGRLVAGVAHELNTPLGNALTVVSALNDRYKQLEAMLAGTTQLRRSMLEELARDTRRGQDILQRNVQKAADLVRDFKQVAIDQTADLRRDFDLAKVVEDVLVMVEPSFKHTPFVIDTELARGLVMNSYPGALGQVLTNLLMNALLHGFEGLEQGRVCVHCARLSDTEVELSVQDDGRGMDESVRRRIFDPFFTTKLGTGGSGLGMHIVHSIVTNVLGGQIEVKSSPGQGTQMLMKLPLLAPQRAAGEDSKTH</sequence>
<evidence type="ECO:0000256" key="6">
    <source>
        <dbReference type="ARBA" id="ARBA00022777"/>
    </source>
</evidence>